<dbReference type="EMBL" id="JBEFLD010000005">
    <property type="protein sequence ID" value="MEQ6291049.1"/>
    <property type="molecule type" value="Genomic_DNA"/>
</dbReference>
<dbReference type="Proteomes" id="UP001433638">
    <property type="component" value="Unassembled WGS sequence"/>
</dbReference>
<accession>A0ABV1M485</accession>
<organism evidence="1 2">
    <name type="scientific">Vogesella oryzagri</name>
    <dbReference type="NCBI Taxonomy" id="3160864"/>
    <lineage>
        <taxon>Bacteria</taxon>
        <taxon>Pseudomonadati</taxon>
        <taxon>Pseudomonadota</taxon>
        <taxon>Betaproteobacteria</taxon>
        <taxon>Neisseriales</taxon>
        <taxon>Chromobacteriaceae</taxon>
        <taxon>Vogesella</taxon>
    </lineage>
</organism>
<name>A0ABV1M485_9NEIS</name>
<keyword evidence="2" id="KW-1185">Reference proteome</keyword>
<proteinExistence type="predicted"/>
<evidence type="ECO:0000313" key="2">
    <source>
        <dbReference type="Proteomes" id="UP001433638"/>
    </source>
</evidence>
<gene>
    <name evidence="1" type="ORF">ABNW52_10560</name>
</gene>
<sequence length="122" mass="14249">MYEVNRSVAVLKPRQAFLDWLLQLPGNLEGSLQLEELRRDCNALLIPAADDYASAQDFVHHHYRTLFGAELADWCDDDAFWPELSPQLFLQWFDVEIHSVLTDLVDFPLEREPFVPFDLDQE</sequence>
<dbReference type="RefSeq" id="WP_349587320.1">
    <property type="nucleotide sequence ID" value="NZ_JBEFLD010000005.1"/>
</dbReference>
<reference evidence="1" key="1">
    <citation type="submission" date="2024-06" db="EMBL/GenBank/DDBJ databases">
        <title>Genome sequence of Vogesella sp. MAHUQ-64.</title>
        <authorList>
            <person name="Huq M.A."/>
        </authorList>
    </citation>
    <scope>NUCLEOTIDE SEQUENCE</scope>
    <source>
        <strain evidence="1">MAHUQ-64</strain>
    </source>
</reference>
<comment type="caution">
    <text evidence="1">The sequence shown here is derived from an EMBL/GenBank/DDBJ whole genome shotgun (WGS) entry which is preliminary data.</text>
</comment>
<evidence type="ECO:0000313" key="1">
    <source>
        <dbReference type="EMBL" id="MEQ6291049.1"/>
    </source>
</evidence>
<protein>
    <submittedName>
        <fullName evidence="1">VacJ</fullName>
    </submittedName>
</protein>